<feature type="domain" description="Response regulatory" evidence="7">
    <location>
        <begin position="6"/>
        <end position="124"/>
    </location>
</feature>
<dbReference type="InterPro" id="IPR001789">
    <property type="entry name" value="Sig_transdc_resp-reg_receiver"/>
</dbReference>
<accession>A0A2T0T0I0</accession>
<dbReference type="InterPro" id="IPR039420">
    <property type="entry name" value="WalR-like"/>
</dbReference>
<evidence type="ECO:0000259" key="7">
    <source>
        <dbReference type="PROSITE" id="PS50110"/>
    </source>
</evidence>
<keyword evidence="2" id="KW-0902">Two-component regulatory system</keyword>
<evidence type="ECO:0000313" key="8">
    <source>
        <dbReference type="EMBL" id="PRY39172.1"/>
    </source>
</evidence>
<gene>
    <name evidence="8" type="ORF">CLV58_10861</name>
</gene>
<protein>
    <submittedName>
        <fullName evidence="8">LytTR family two component transcriptional regulator</fullName>
    </submittedName>
</protein>
<dbReference type="GO" id="GO:0032993">
    <property type="term" value="C:protein-DNA complex"/>
    <property type="evidence" value="ECO:0007669"/>
    <property type="project" value="TreeGrafter"/>
</dbReference>
<keyword evidence="9" id="KW-1185">Reference proteome</keyword>
<organism evidence="8 9">
    <name type="scientific">Spirosoma oryzae</name>
    <dbReference type="NCBI Taxonomy" id="1469603"/>
    <lineage>
        <taxon>Bacteria</taxon>
        <taxon>Pseudomonadati</taxon>
        <taxon>Bacteroidota</taxon>
        <taxon>Cytophagia</taxon>
        <taxon>Cytophagales</taxon>
        <taxon>Cytophagaceae</taxon>
        <taxon>Spirosoma</taxon>
    </lineage>
</organism>
<dbReference type="PROSITE" id="PS50110">
    <property type="entry name" value="RESPONSE_REGULATORY"/>
    <property type="match status" value="1"/>
</dbReference>
<sequence length="252" mass="28632">MVDSFAILIVEDELLIAETLRYSLEDLGFSVSGVANTYDQAIAFIDQFRPDLTLLDINLNSEQPDNNGLALASQLANQYRLPFIFLTAYSDRDTILQATRLRPSGYLIKPVSPAALFATIQTTIEHQLVPAQSIQSVPQLGEQPDFFFVKVGNRNIKLHWQDVYCLEASKNYVQIRVIGTSVTYTIRGTLNFVCHQLIPTSIQPGFRQFNRSTVANIKHLTHFDQEAVYYNQFRITNTRFSQKELQSLLAYS</sequence>
<dbReference type="InterPro" id="IPR007492">
    <property type="entry name" value="LytTR_DNA-bd_dom"/>
</dbReference>
<dbReference type="GO" id="GO:0005829">
    <property type="term" value="C:cytosol"/>
    <property type="evidence" value="ECO:0007669"/>
    <property type="project" value="TreeGrafter"/>
</dbReference>
<dbReference type="OrthoDB" id="9789181at2"/>
<dbReference type="GO" id="GO:0000156">
    <property type="term" value="F:phosphorelay response regulator activity"/>
    <property type="evidence" value="ECO:0007669"/>
    <property type="project" value="TreeGrafter"/>
</dbReference>
<keyword evidence="5" id="KW-0804">Transcription</keyword>
<dbReference type="GO" id="GO:0006355">
    <property type="term" value="P:regulation of DNA-templated transcription"/>
    <property type="evidence" value="ECO:0007669"/>
    <property type="project" value="TreeGrafter"/>
</dbReference>
<dbReference type="InterPro" id="IPR011006">
    <property type="entry name" value="CheY-like_superfamily"/>
</dbReference>
<keyword evidence="4" id="KW-0238">DNA-binding</keyword>
<name>A0A2T0T0I0_9BACT</name>
<proteinExistence type="predicted"/>
<evidence type="ECO:0000256" key="1">
    <source>
        <dbReference type="ARBA" id="ARBA00022553"/>
    </source>
</evidence>
<dbReference type="Pfam" id="PF00072">
    <property type="entry name" value="Response_reg"/>
    <property type="match status" value="1"/>
</dbReference>
<dbReference type="SMART" id="SM00448">
    <property type="entry name" value="REC"/>
    <property type="match status" value="1"/>
</dbReference>
<dbReference type="SMART" id="SM00850">
    <property type="entry name" value="LytTR"/>
    <property type="match status" value="1"/>
</dbReference>
<dbReference type="PANTHER" id="PTHR48111:SF1">
    <property type="entry name" value="TWO-COMPONENT RESPONSE REGULATOR ORR33"/>
    <property type="match status" value="1"/>
</dbReference>
<dbReference type="SUPFAM" id="SSF52172">
    <property type="entry name" value="CheY-like"/>
    <property type="match status" value="1"/>
</dbReference>
<dbReference type="Gene3D" id="2.40.50.1020">
    <property type="entry name" value="LytTr DNA-binding domain"/>
    <property type="match status" value="1"/>
</dbReference>
<evidence type="ECO:0000256" key="2">
    <source>
        <dbReference type="ARBA" id="ARBA00023012"/>
    </source>
</evidence>
<evidence type="ECO:0000256" key="3">
    <source>
        <dbReference type="ARBA" id="ARBA00023015"/>
    </source>
</evidence>
<keyword evidence="3" id="KW-0805">Transcription regulation</keyword>
<evidence type="ECO:0000256" key="4">
    <source>
        <dbReference type="ARBA" id="ARBA00023125"/>
    </source>
</evidence>
<keyword evidence="1 6" id="KW-0597">Phosphoprotein</keyword>
<evidence type="ECO:0000256" key="5">
    <source>
        <dbReference type="ARBA" id="ARBA00023163"/>
    </source>
</evidence>
<dbReference type="AlphaFoldDB" id="A0A2T0T0I0"/>
<dbReference type="GO" id="GO:0000976">
    <property type="term" value="F:transcription cis-regulatory region binding"/>
    <property type="evidence" value="ECO:0007669"/>
    <property type="project" value="TreeGrafter"/>
</dbReference>
<dbReference type="Gene3D" id="3.40.50.2300">
    <property type="match status" value="1"/>
</dbReference>
<dbReference type="PANTHER" id="PTHR48111">
    <property type="entry name" value="REGULATOR OF RPOS"/>
    <property type="match status" value="1"/>
</dbReference>
<dbReference type="RefSeq" id="WP_106137860.1">
    <property type="nucleotide sequence ID" value="NZ_PVTE01000008.1"/>
</dbReference>
<dbReference type="Proteomes" id="UP000238375">
    <property type="component" value="Unassembled WGS sequence"/>
</dbReference>
<dbReference type="Pfam" id="PF04397">
    <property type="entry name" value="LytTR"/>
    <property type="match status" value="1"/>
</dbReference>
<evidence type="ECO:0000256" key="6">
    <source>
        <dbReference type="PROSITE-ProRule" id="PRU00169"/>
    </source>
</evidence>
<evidence type="ECO:0000313" key="9">
    <source>
        <dbReference type="Proteomes" id="UP000238375"/>
    </source>
</evidence>
<reference evidence="8 9" key="1">
    <citation type="submission" date="2018-03" db="EMBL/GenBank/DDBJ databases">
        <title>Genomic Encyclopedia of Archaeal and Bacterial Type Strains, Phase II (KMG-II): from individual species to whole genera.</title>
        <authorList>
            <person name="Goeker M."/>
        </authorList>
    </citation>
    <scope>NUCLEOTIDE SEQUENCE [LARGE SCALE GENOMIC DNA]</scope>
    <source>
        <strain evidence="8 9">DSM 28354</strain>
    </source>
</reference>
<dbReference type="CDD" id="cd17534">
    <property type="entry name" value="REC_DC-like"/>
    <property type="match status" value="1"/>
</dbReference>
<comment type="caution">
    <text evidence="8">The sequence shown here is derived from an EMBL/GenBank/DDBJ whole genome shotgun (WGS) entry which is preliminary data.</text>
</comment>
<dbReference type="EMBL" id="PVTE01000008">
    <property type="protein sequence ID" value="PRY39172.1"/>
    <property type="molecule type" value="Genomic_DNA"/>
</dbReference>
<feature type="modified residue" description="4-aspartylphosphate" evidence="6">
    <location>
        <position position="56"/>
    </location>
</feature>